<dbReference type="AlphaFoldDB" id="A0A6P4B117"/>
<dbReference type="KEGG" id="adu:107460540"/>
<feature type="region of interest" description="Disordered" evidence="1">
    <location>
        <begin position="246"/>
        <end position="278"/>
    </location>
</feature>
<dbReference type="PANTHER" id="PTHR31286">
    <property type="entry name" value="GLYCINE-RICH CELL WALL STRUCTURAL PROTEIN 1.8-LIKE"/>
    <property type="match status" value="1"/>
</dbReference>
<evidence type="ECO:0000256" key="1">
    <source>
        <dbReference type="SAM" id="MobiDB-lite"/>
    </source>
</evidence>
<evidence type="ECO:0000313" key="4">
    <source>
        <dbReference type="Proteomes" id="UP000515211"/>
    </source>
</evidence>
<dbReference type="Pfam" id="PF14111">
    <property type="entry name" value="DUF4283"/>
    <property type="match status" value="1"/>
</dbReference>
<feature type="region of interest" description="Disordered" evidence="1">
    <location>
        <begin position="346"/>
        <end position="418"/>
    </location>
</feature>
<feature type="domain" description="Zinc knuckle CX2CX4HX4C" evidence="3">
    <location>
        <begin position="191"/>
        <end position="223"/>
    </location>
</feature>
<protein>
    <submittedName>
        <fullName evidence="5">Uncharacterized protein LOC107460540</fullName>
    </submittedName>
</protein>
<name>A0A6P4B117_ARADU</name>
<feature type="compositionally biased region" description="Basic and acidic residues" evidence="1">
    <location>
        <begin position="346"/>
        <end position="358"/>
    </location>
</feature>
<dbReference type="InterPro" id="IPR025836">
    <property type="entry name" value="Zn_knuckle_CX2CX4HX4C"/>
</dbReference>
<reference evidence="4" key="1">
    <citation type="journal article" date="2016" name="Nat. Genet.">
        <title>The genome sequences of Arachis duranensis and Arachis ipaensis, the diploid ancestors of cultivated peanut.</title>
        <authorList>
            <person name="Bertioli D.J."/>
            <person name="Cannon S.B."/>
            <person name="Froenicke L."/>
            <person name="Huang G."/>
            <person name="Farmer A.D."/>
            <person name="Cannon E.K."/>
            <person name="Liu X."/>
            <person name="Gao D."/>
            <person name="Clevenger J."/>
            <person name="Dash S."/>
            <person name="Ren L."/>
            <person name="Moretzsohn M.C."/>
            <person name="Shirasawa K."/>
            <person name="Huang W."/>
            <person name="Vidigal B."/>
            <person name="Abernathy B."/>
            <person name="Chu Y."/>
            <person name="Niederhuth C.E."/>
            <person name="Umale P."/>
            <person name="Araujo A.C."/>
            <person name="Kozik A."/>
            <person name="Kim K.D."/>
            <person name="Burow M.D."/>
            <person name="Varshney R.K."/>
            <person name="Wang X."/>
            <person name="Zhang X."/>
            <person name="Barkley N."/>
            <person name="Guimaraes P.M."/>
            <person name="Isobe S."/>
            <person name="Guo B."/>
            <person name="Liao B."/>
            <person name="Stalker H.T."/>
            <person name="Schmitz R.J."/>
            <person name="Scheffler B.E."/>
            <person name="Leal-Bertioli S.C."/>
            <person name="Xun X."/>
            <person name="Jackson S.A."/>
            <person name="Michelmore R."/>
            <person name="Ozias-Akins P."/>
        </authorList>
    </citation>
    <scope>NUCLEOTIDE SEQUENCE [LARGE SCALE GENOMIC DNA]</scope>
    <source>
        <strain evidence="4">cv. V14167</strain>
    </source>
</reference>
<dbReference type="Pfam" id="PF14392">
    <property type="entry name" value="zf-CCHC_4"/>
    <property type="match status" value="1"/>
</dbReference>
<gene>
    <name evidence="5" type="primary">LOC107460540</name>
</gene>
<feature type="compositionally biased region" description="Basic and acidic residues" evidence="1">
    <location>
        <begin position="381"/>
        <end position="408"/>
    </location>
</feature>
<dbReference type="InterPro" id="IPR025558">
    <property type="entry name" value="DUF4283"/>
</dbReference>
<keyword evidence="4" id="KW-1185">Reference proteome</keyword>
<proteinExistence type="predicted"/>
<feature type="compositionally biased region" description="Basic and acidic residues" evidence="1">
    <location>
        <begin position="246"/>
        <end position="265"/>
    </location>
</feature>
<reference evidence="5" key="2">
    <citation type="submission" date="2025-08" db="UniProtKB">
        <authorList>
            <consortium name="RefSeq"/>
        </authorList>
    </citation>
    <scope>IDENTIFICATION</scope>
    <source>
        <tissue evidence="5">Whole plant</tissue>
    </source>
</reference>
<dbReference type="InterPro" id="IPR040256">
    <property type="entry name" value="At4g02000-like"/>
</dbReference>
<feature type="domain" description="DUF4283" evidence="2">
    <location>
        <begin position="34"/>
        <end position="115"/>
    </location>
</feature>
<evidence type="ECO:0000259" key="2">
    <source>
        <dbReference type="Pfam" id="PF14111"/>
    </source>
</evidence>
<evidence type="ECO:0000313" key="5">
    <source>
        <dbReference type="RefSeq" id="XP_015934399.1"/>
    </source>
</evidence>
<feature type="region of interest" description="Disordered" evidence="1">
    <location>
        <begin position="1"/>
        <end position="22"/>
    </location>
</feature>
<sequence>METEGRGNKQSSSDREEENEDLVQLGDEKIAKGTEACSKSLLGRLFADKPFSQGTLDNALRVIWGRPMGFRTVERGNNRFQFFFDSEQDAIRIERGGPWLFKDYVLHVQRWNEDENEVEERLRYFPVWAQFWGLPEEYKTLEVGRKLGDKIGEVIEVGFFSVRGKESRIVKAKIQLDGGKKARDSLRLAGPKQKVMEIGVRYERLGKVCTYCAYLGHEAKHCNRLITDLTAHQNTQDNIGEWVKADQVGKREDTGGADTGGDKTSHLRPAQPKKKPPPTWLIEDFAGMSMHDNRDTEKGAPESLNKWTRVAPTQIPEKEGKPREENRSLILLDDANPAAYSKEVHLEKDDTSKEESGKKKIKQIARQRGENFLHVSGNKRRPADMENETKQKKVCLEERNADKEKVEGASRQMAPQIP</sequence>
<accession>A0A6P4B117</accession>
<dbReference type="Proteomes" id="UP000515211">
    <property type="component" value="Chromosome 8"/>
</dbReference>
<dbReference type="RefSeq" id="XP_015934399.1">
    <property type="nucleotide sequence ID" value="XM_016078913.1"/>
</dbReference>
<dbReference type="GeneID" id="107460540"/>
<evidence type="ECO:0000259" key="3">
    <source>
        <dbReference type="Pfam" id="PF14392"/>
    </source>
</evidence>
<dbReference type="PANTHER" id="PTHR31286:SF167">
    <property type="entry name" value="OS09G0268800 PROTEIN"/>
    <property type="match status" value="1"/>
</dbReference>
<organism evidence="4 5">
    <name type="scientific">Arachis duranensis</name>
    <name type="common">Wild peanut</name>
    <dbReference type="NCBI Taxonomy" id="130453"/>
    <lineage>
        <taxon>Eukaryota</taxon>
        <taxon>Viridiplantae</taxon>
        <taxon>Streptophyta</taxon>
        <taxon>Embryophyta</taxon>
        <taxon>Tracheophyta</taxon>
        <taxon>Spermatophyta</taxon>
        <taxon>Magnoliopsida</taxon>
        <taxon>eudicotyledons</taxon>
        <taxon>Gunneridae</taxon>
        <taxon>Pentapetalae</taxon>
        <taxon>rosids</taxon>
        <taxon>fabids</taxon>
        <taxon>Fabales</taxon>
        <taxon>Fabaceae</taxon>
        <taxon>Papilionoideae</taxon>
        <taxon>50 kb inversion clade</taxon>
        <taxon>dalbergioids sensu lato</taxon>
        <taxon>Dalbergieae</taxon>
        <taxon>Pterocarpus clade</taxon>
        <taxon>Arachis</taxon>
    </lineage>
</organism>